<dbReference type="PRINTS" id="PR00507">
    <property type="entry name" value="N12N6MTFRASE"/>
</dbReference>
<protein>
    <recommendedName>
        <fullName evidence="2">site-specific DNA-methyltransferase (adenine-specific)</fullName>
        <ecNumber evidence="2">2.1.1.72</ecNumber>
    </recommendedName>
</protein>
<dbReference type="SUPFAM" id="SSF53335">
    <property type="entry name" value="S-adenosyl-L-methionine-dependent methyltransferases"/>
    <property type="match status" value="1"/>
</dbReference>
<comment type="caution">
    <text evidence="9">The sequence shown here is derived from an EMBL/GenBank/DDBJ whole genome shotgun (WGS) entry which is preliminary data.</text>
</comment>
<dbReference type="PANTHER" id="PTHR33841">
    <property type="entry name" value="DNA METHYLTRANSFERASE YEEA-RELATED"/>
    <property type="match status" value="1"/>
</dbReference>
<dbReference type="GO" id="GO:0009007">
    <property type="term" value="F:site-specific DNA-methyltransferase (adenine-specific) activity"/>
    <property type="evidence" value="ECO:0007669"/>
    <property type="project" value="UniProtKB-EC"/>
</dbReference>
<evidence type="ECO:0000256" key="2">
    <source>
        <dbReference type="ARBA" id="ARBA00011900"/>
    </source>
</evidence>
<dbReference type="Pfam" id="PF02384">
    <property type="entry name" value="N6_Mtase"/>
    <property type="match status" value="1"/>
</dbReference>
<dbReference type="InterPro" id="IPR003356">
    <property type="entry name" value="DNA_methylase_A-5"/>
</dbReference>
<dbReference type="InterPro" id="IPR050953">
    <property type="entry name" value="N4_N6_ade-DNA_methylase"/>
</dbReference>
<dbReference type="EC" id="2.1.1.72" evidence="2"/>
<reference evidence="9 10" key="1">
    <citation type="submission" date="2019-06" db="EMBL/GenBank/DDBJ databases">
        <title>Pseudomonas bimorpha sp. nov. isolated from bovine raw milk and skim milk concentrate.</title>
        <authorList>
            <person name="Hofmann K."/>
            <person name="Huptas C."/>
            <person name="Doll E."/>
            <person name="Scherer S."/>
            <person name="Wenning M."/>
        </authorList>
    </citation>
    <scope>NUCLEOTIDE SEQUENCE [LARGE SCALE GENOMIC DNA]</scope>
    <source>
        <strain evidence="9 10">DSM 108990</strain>
    </source>
</reference>
<dbReference type="OrthoDB" id="9782445at2"/>
<evidence type="ECO:0000259" key="8">
    <source>
        <dbReference type="Pfam" id="PF02384"/>
    </source>
</evidence>
<evidence type="ECO:0000256" key="1">
    <source>
        <dbReference type="ARBA" id="ARBA00006594"/>
    </source>
</evidence>
<keyword evidence="4 9" id="KW-0808">Transferase</keyword>
<dbReference type="AlphaFoldDB" id="A0A5C5PXB6"/>
<comment type="catalytic activity">
    <reaction evidence="7">
        <text>a 2'-deoxyadenosine in DNA + S-adenosyl-L-methionine = an N(6)-methyl-2'-deoxyadenosine in DNA + S-adenosyl-L-homocysteine + H(+)</text>
        <dbReference type="Rhea" id="RHEA:15197"/>
        <dbReference type="Rhea" id="RHEA-COMP:12418"/>
        <dbReference type="Rhea" id="RHEA-COMP:12419"/>
        <dbReference type="ChEBI" id="CHEBI:15378"/>
        <dbReference type="ChEBI" id="CHEBI:57856"/>
        <dbReference type="ChEBI" id="CHEBI:59789"/>
        <dbReference type="ChEBI" id="CHEBI:90615"/>
        <dbReference type="ChEBI" id="CHEBI:90616"/>
        <dbReference type="EC" id="2.1.1.72"/>
    </reaction>
</comment>
<evidence type="ECO:0000313" key="9">
    <source>
        <dbReference type="EMBL" id="TWR88489.1"/>
    </source>
</evidence>
<evidence type="ECO:0000256" key="3">
    <source>
        <dbReference type="ARBA" id="ARBA00022603"/>
    </source>
</evidence>
<evidence type="ECO:0000256" key="6">
    <source>
        <dbReference type="ARBA" id="ARBA00022747"/>
    </source>
</evidence>
<sequence>MTRPLVGEFSKPESWLASLGSPRDCEVDGLVIVATYGGESKWPEEVAMMEKARAYGAYAVFFEASRNGRAPVAQAFIFLSSGPDEDGAFAQLHKRLWSWGGVPLIYRKSPGLVQLFRCAHKPDFATPEGVPVCRPVKMFDLAAKVASASAWWDATRLRNGTLWDDPVVCKLMLSSSKSAHRSLVEAVRQLSKDLSQQDLLSKDLRRHLLILSLLIAYLEERKILLPDYFSKQRSGATRFFEVLGDGPALVAMLKDLETRFNGHVFTLTDEEREALVSSPDMARFARLIEAHEEAGGQLSFWQLYSFKDLPVELISHIYQLFVTDSSSSVYTPPALVRLILEEALSWERLDRLIEREEVILDPSCGSGVFLVEAYKRLVLHWRSRNSWAKPDVDELRALLTHVHGVDLEKGAVELAAFSLCLALCDALEPEAIRVSVKLFPSLNGSSLHHSCFFEAKEKGLLSNNVGVVVGNPPFVSRLATEGSRRSRDRYDKDDSHGRLPDNQVAYLFLHEAMELVVEGGVLAMLQQYGFIYNQKSADFRDSFLDRWNVRELLDFISVRGLFQKGGADTKVVVVVAEAKSPEPENKILHAIFRRTGRADAEQVFDIDYYDMHWVPRALLRKYPVIWRSNLLGGGRVFSFMKRLMEYPTLRDYAGEQGWDFGEGFIEGADGKSGPADHLIGRPLLPPNAVTDDGVDVTKIGVVPEKKIEGPRSAARFTPPFLVIRKHANLQHAVWEGDYLTYKSELVGFAANGAPRDGLERVSNWISSENIALRAYAAGISTRLLTRKATALSSADVMSLPYWDGASLELSENEEIIASDIVQYQCDFVRLGDESNLLKEKGEAALQRFADCYTSQINAVYEDIPLTPLQPQVWPGVICYPFAFGEGQVDWDGADRLRGKLNSLLCEQRGSALSITRIARIYDRNFIFLLKPDRLRYWLRSIALRDADETLADLRMQGF</sequence>
<dbReference type="GO" id="GO:0003677">
    <property type="term" value="F:DNA binding"/>
    <property type="evidence" value="ECO:0007669"/>
    <property type="project" value="InterPro"/>
</dbReference>
<feature type="domain" description="DNA methylase adenine-specific" evidence="8">
    <location>
        <begin position="326"/>
        <end position="579"/>
    </location>
</feature>
<evidence type="ECO:0000256" key="7">
    <source>
        <dbReference type="ARBA" id="ARBA00047942"/>
    </source>
</evidence>
<dbReference type="EMBL" id="VFIP01000029">
    <property type="protein sequence ID" value="TWR88489.1"/>
    <property type="molecule type" value="Genomic_DNA"/>
</dbReference>
<evidence type="ECO:0000256" key="4">
    <source>
        <dbReference type="ARBA" id="ARBA00022679"/>
    </source>
</evidence>
<keyword evidence="6" id="KW-0680">Restriction system</keyword>
<dbReference type="GO" id="GO:0032259">
    <property type="term" value="P:methylation"/>
    <property type="evidence" value="ECO:0007669"/>
    <property type="project" value="UniProtKB-KW"/>
</dbReference>
<dbReference type="InterPro" id="IPR002052">
    <property type="entry name" value="DNA_methylase_N6_adenine_CS"/>
</dbReference>
<keyword evidence="3 9" id="KW-0489">Methyltransferase</keyword>
<organism evidence="9 10">
    <name type="scientific">Pseudomonas saxonica</name>
    <dbReference type="NCBI Taxonomy" id="2600598"/>
    <lineage>
        <taxon>Bacteria</taxon>
        <taxon>Pseudomonadati</taxon>
        <taxon>Pseudomonadota</taxon>
        <taxon>Gammaproteobacteria</taxon>
        <taxon>Pseudomonadales</taxon>
        <taxon>Pseudomonadaceae</taxon>
        <taxon>Pseudomonas</taxon>
    </lineage>
</organism>
<dbReference type="InterPro" id="IPR029063">
    <property type="entry name" value="SAM-dependent_MTases_sf"/>
</dbReference>
<dbReference type="GO" id="GO:0009307">
    <property type="term" value="P:DNA restriction-modification system"/>
    <property type="evidence" value="ECO:0007669"/>
    <property type="project" value="UniProtKB-KW"/>
</dbReference>
<evidence type="ECO:0000256" key="5">
    <source>
        <dbReference type="ARBA" id="ARBA00022691"/>
    </source>
</evidence>
<dbReference type="GO" id="GO:0008170">
    <property type="term" value="F:N-methyltransferase activity"/>
    <property type="evidence" value="ECO:0007669"/>
    <property type="project" value="InterPro"/>
</dbReference>
<name>A0A5C5PXB6_9PSED</name>
<dbReference type="Gene3D" id="3.40.50.150">
    <property type="entry name" value="Vaccinia Virus protein VP39"/>
    <property type="match status" value="1"/>
</dbReference>
<dbReference type="PANTHER" id="PTHR33841:SF5">
    <property type="entry name" value="DNA METHYLASE (MODIFICATION METHYLASE) (METHYLTRANSFERASE)-RELATED"/>
    <property type="match status" value="1"/>
</dbReference>
<keyword evidence="5" id="KW-0949">S-adenosyl-L-methionine</keyword>
<evidence type="ECO:0000313" key="10">
    <source>
        <dbReference type="Proteomes" id="UP000317901"/>
    </source>
</evidence>
<gene>
    <name evidence="9" type="ORF">FJD37_15210</name>
</gene>
<comment type="similarity">
    <text evidence="1">Belongs to the N(4)/N(6)-methyltransferase family.</text>
</comment>
<accession>A0A5C5PXB6</accession>
<dbReference type="Proteomes" id="UP000317901">
    <property type="component" value="Unassembled WGS sequence"/>
</dbReference>
<dbReference type="PROSITE" id="PS00092">
    <property type="entry name" value="N6_MTASE"/>
    <property type="match status" value="1"/>
</dbReference>
<proteinExistence type="inferred from homology"/>